<dbReference type="FunCoup" id="A0A251U8N7">
    <property type="interactions" value="790"/>
</dbReference>
<reference evidence="3 5" key="1">
    <citation type="journal article" date="2017" name="Nature">
        <title>The sunflower genome provides insights into oil metabolism, flowering and Asterid evolution.</title>
        <authorList>
            <person name="Badouin H."/>
            <person name="Gouzy J."/>
            <person name="Grassa C.J."/>
            <person name="Murat F."/>
            <person name="Staton S.E."/>
            <person name="Cottret L."/>
            <person name="Lelandais-Briere C."/>
            <person name="Owens G.L."/>
            <person name="Carrere S."/>
            <person name="Mayjonade B."/>
            <person name="Legrand L."/>
            <person name="Gill N."/>
            <person name="Kane N.C."/>
            <person name="Bowers J.E."/>
            <person name="Hubner S."/>
            <person name="Bellec A."/>
            <person name="Berard A."/>
            <person name="Berges H."/>
            <person name="Blanchet N."/>
            <person name="Boniface M.C."/>
            <person name="Brunel D."/>
            <person name="Catrice O."/>
            <person name="Chaidir N."/>
            <person name="Claudel C."/>
            <person name="Donnadieu C."/>
            <person name="Faraut T."/>
            <person name="Fievet G."/>
            <person name="Helmstetter N."/>
            <person name="King M."/>
            <person name="Knapp S.J."/>
            <person name="Lai Z."/>
            <person name="Le Paslier M.C."/>
            <person name="Lippi Y."/>
            <person name="Lorenzon L."/>
            <person name="Mandel J.R."/>
            <person name="Marage G."/>
            <person name="Marchand G."/>
            <person name="Marquand E."/>
            <person name="Bret-Mestries E."/>
            <person name="Morien E."/>
            <person name="Nambeesan S."/>
            <person name="Nguyen T."/>
            <person name="Pegot-Espagnet P."/>
            <person name="Pouilly N."/>
            <person name="Raftis F."/>
            <person name="Sallet E."/>
            <person name="Schiex T."/>
            <person name="Thomas J."/>
            <person name="Vandecasteele C."/>
            <person name="Vares D."/>
            <person name="Vear F."/>
            <person name="Vautrin S."/>
            <person name="Crespi M."/>
            <person name="Mangin B."/>
            <person name="Burke J.M."/>
            <person name="Salse J."/>
            <person name="Munos S."/>
            <person name="Vincourt P."/>
            <person name="Rieseberg L.H."/>
            <person name="Langlade N.B."/>
        </authorList>
    </citation>
    <scope>NUCLEOTIDE SEQUENCE [LARGE SCALE GENOMIC DNA]</scope>
    <source>
        <strain evidence="5">cv. SF193</strain>
        <tissue evidence="3">Leaves</tissue>
    </source>
</reference>
<gene>
    <name evidence="4" type="ORF">HannXRQ_Chr08g0237311</name>
    <name evidence="3" type="ORF">HanXRQr2_Chr08g0361441</name>
</gene>
<evidence type="ECO:0000256" key="2">
    <source>
        <dbReference type="SAM" id="Phobius"/>
    </source>
</evidence>
<dbReference type="OMA" id="VFCCKSQ"/>
<feature type="transmembrane region" description="Helical" evidence="2">
    <location>
        <begin position="167"/>
        <end position="187"/>
    </location>
</feature>
<evidence type="ECO:0000313" key="5">
    <source>
        <dbReference type="Proteomes" id="UP000215914"/>
    </source>
</evidence>
<dbReference type="STRING" id="4232.A0A251U8N7"/>
<keyword evidence="5" id="KW-1185">Reference proteome</keyword>
<proteinExistence type="predicted"/>
<sequence>MPFSWKTKKKTRRNRFSQLVADHLQSPKRGGSLVVETGFPTSLIDLYVRNRGRFRKKQRDDDSPSPSSPSSHTSSLMVDSSNVCSSLSLYPLVDSNIISSAGLDHRGTDEIIEEDVVVGGSMVVSETEITSCTKTEVEMAKLNPVSVVMLMVLFIMVLVLGTKRFTIGITMSAFLLLLLELVGKLLLRRWSKLSFHEIENIKSSKENRSRGVCSQVLEIEEEVESKQEVRSEKELDEARSEVLMEIKHKSSRRAAMKSKMKKLVPKKLRKSSMGTKDEISYRVFEEETVKSAQDHKTLVFSSECSDSKGETLRILKQNQDKIVEIEGRSLSPALSSEIDCNGKELGRELHQNSGFLVLCLIVLVGLIGGRALAVALALSWCLIVKKLQWRNVKFPIS</sequence>
<dbReference type="OrthoDB" id="690172at2759"/>
<dbReference type="Proteomes" id="UP000215914">
    <property type="component" value="Chromosome 8"/>
</dbReference>
<dbReference type="PANTHER" id="PTHR36381:SF1">
    <property type="entry name" value="ETHYLENE-REGULATED TRANSCRIPT 2 (ERT2)"/>
    <property type="match status" value="1"/>
</dbReference>
<evidence type="ECO:0000313" key="4">
    <source>
        <dbReference type="EMBL" id="OTG19727.1"/>
    </source>
</evidence>
<dbReference type="EMBL" id="MNCJ02000323">
    <property type="protein sequence ID" value="KAF5797254.1"/>
    <property type="molecule type" value="Genomic_DNA"/>
</dbReference>
<dbReference type="PANTHER" id="PTHR36381">
    <property type="entry name" value="ETHYLENE-REGULATED TRANSCRIPT 2 (ERT2)"/>
    <property type="match status" value="1"/>
</dbReference>
<keyword evidence="2" id="KW-1133">Transmembrane helix</keyword>
<accession>A0A251U8N7</accession>
<protein>
    <recommendedName>
        <fullName evidence="6">Ethylene-responsive nuclear family protein</fullName>
    </recommendedName>
</protein>
<evidence type="ECO:0008006" key="6">
    <source>
        <dbReference type="Google" id="ProtNLM"/>
    </source>
</evidence>
<organism evidence="4 5">
    <name type="scientific">Helianthus annuus</name>
    <name type="common">Common sunflower</name>
    <dbReference type="NCBI Taxonomy" id="4232"/>
    <lineage>
        <taxon>Eukaryota</taxon>
        <taxon>Viridiplantae</taxon>
        <taxon>Streptophyta</taxon>
        <taxon>Embryophyta</taxon>
        <taxon>Tracheophyta</taxon>
        <taxon>Spermatophyta</taxon>
        <taxon>Magnoliopsida</taxon>
        <taxon>eudicotyledons</taxon>
        <taxon>Gunneridae</taxon>
        <taxon>Pentapetalae</taxon>
        <taxon>asterids</taxon>
        <taxon>campanulids</taxon>
        <taxon>Asterales</taxon>
        <taxon>Asteraceae</taxon>
        <taxon>Asteroideae</taxon>
        <taxon>Heliantheae alliance</taxon>
        <taxon>Heliantheae</taxon>
        <taxon>Helianthus</taxon>
    </lineage>
</organism>
<keyword evidence="2" id="KW-0472">Membrane</keyword>
<reference evidence="4" key="2">
    <citation type="submission" date="2017-02" db="EMBL/GenBank/DDBJ databases">
        <title>Sunflower complete genome.</title>
        <authorList>
            <person name="Langlade N."/>
            <person name="Munos S."/>
        </authorList>
    </citation>
    <scope>NUCLEOTIDE SEQUENCE [LARGE SCALE GENOMIC DNA]</scope>
    <source>
        <tissue evidence="4">Leaves</tissue>
    </source>
</reference>
<dbReference type="Gramene" id="mRNA:HanXRQr2_Chr08g0361441">
    <property type="protein sequence ID" value="CDS:HanXRQr2_Chr08g0361441.1"/>
    <property type="gene ID" value="HanXRQr2_Chr08g0361441"/>
</dbReference>
<feature type="transmembrane region" description="Helical" evidence="2">
    <location>
        <begin position="142"/>
        <end position="161"/>
    </location>
</feature>
<dbReference type="AlphaFoldDB" id="A0A251U8N7"/>
<name>A0A251U8N7_HELAN</name>
<evidence type="ECO:0000256" key="1">
    <source>
        <dbReference type="SAM" id="MobiDB-lite"/>
    </source>
</evidence>
<reference evidence="3" key="3">
    <citation type="submission" date="2020-06" db="EMBL/GenBank/DDBJ databases">
        <title>Helianthus annuus Genome sequencing and assembly Release 2.</title>
        <authorList>
            <person name="Gouzy J."/>
            <person name="Langlade N."/>
            <person name="Munos S."/>
        </authorList>
    </citation>
    <scope>NUCLEOTIDE SEQUENCE</scope>
    <source>
        <tissue evidence="3">Leaves</tissue>
    </source>
</reference>
<keyword evidence="2" id="KW-0812">Transmembrane</keyword>
<feature type="region of interest" description="Disordered" evidence="1">
    <location>
        <begin position="54"/>
        <end position="77"/>
    </location>
</feature>
<feature type="transmembrane region" description="Helical" evidence="2">
    <location>
        <begin position="355"/>
        <end position="380"/>
    </location>
</feature>
<evidence type="ECO:0000313" key="3">
    <source>
        <dbReference type="EMBL" id="KAF5797254.1"/>
    </source>
</evidence>
<dbReference type="InParanoid" id="A0A251U8N7"/>
<feature type="compositionally biased region" description="Low complexity" evidence="1">
    <location>
        <begin position="64"/>
        <end position="75"/>
    </location>
</feature>
<dbReference type="EMBL" id="CM007897">
    <property type="protein sequence ID" value="OTG19727.1"/>
    <property type="molecule type" value="Genomic_DNA"/>
</dbReference>